<evidence type="ECO:0000313" key="3">
    <source>
        <dbReference type="Proteomes" id="UP000746649"/>
    </source>
</evidence>
<dbReference type="RefSeq" id="WP_072014993.1">
    <property type="nucleotide sequence ID" value="NZ_CABLBY010000008.1"/>
</dbReference>
<gene>
    <name evidence="2" type="ORF">I6M88_12600</name>
</gene>
<evidence type="ECO:0000313" key="2">
    <source>
        <dbReference type="EMBL" id="MBJ8381805.1"/>
    </source>
</evidence>
<proteinExistence type="predicted"/>
<feature type="compositionally biased region" description="Polar residues" evidence="1">
    <location>
        <begin position="55"/>
        <end position="67"/>
    </location>
</feature>
<reference evidence="2 3" key="1">
    <citation type="submission" date="2020-11" db="EMBL/GenBank/DDBJ databases">
        <title>Enhanced detection system for hospital associated transmission using whole genome sequencing surveillance.</title>
        <authorList>
            <person name="Harrison L.H."/>
            <person name="Van Tyne D."/>
            <person name="Marsh J.W."/>
            <person name="Griffith M.P."/>
            <person name="Snyder D.J."/>
            <person name="Cooper V.S."/>
            <person name="Mustapha M."/>
        </authorList>
    </citation>
    <scope>NUCLEOTIDE SEQUENCE [LARGE SCALE GENOMIC DNA]</scope>
    <source>
        <strain evidence="2 3">CB00117</strain>
    </source>
</reference>
<dbReference type="EMBL" id="JADWND010000005">
    <property type="protein sequence ID" value="MBJ8381805.1"/>
    <property type="molecule type" value="Genomic_DNA"/>
</dbReference>
<name>A0ABS0ZSJ5_9ENTR</name>
<comment type="caution">
    <text evidence="2">The sequence shown here is derived from an EMBL/GenBank/DDBJ whole genome shotgun (WGS) entry which is preliminary data.</text>
</comment>
<evidence type="ECO:0000256" key="1">
    <source>
        <dbReference type="SAM" id="MobiDB-lite"/>
    </source>
</evidence>
<feature type="region of interest" description="Disordered" evidence="1">
    <location>
        <begin position="55"/>
        <end position="79"/>
    </location>
</feature>
<organism evidence="2 3">
    <name type="scientific">Citrobacter sedlakii</name>
    <dbReference type="NCBI Taxonomy" id="67826"/>
    <lineage>
        <taxon>Bacteria</taxon>
        <taxon>Pseudomonadati</taxon>
        <taxon>Pseudomonadota</taxon>
        <taxon>Gammaproteobacteria</taxon>
        <taxon>Enterobacterales</taxon>
        <taxon>Enterobacteriaceae</taxon>
        <taxon>Citrobacter</taxon>
        <taxon>Citrobacter freundii complex</taxon>
    </lineage>
</organism>
<sequence>MTFHTWQLFVGRSPCVLLFYNWQEKYKKRQEVAHRATTQHFRGITRRFVAKAQGNGSDFTEMKSSQGIRPAGEAEKAGV</sequence>
<keyword evidence="3" id="KW-1185">Reference proteome</keyword>
<dbReference type="Proteomes" id="UP000746649">
    <property type="component" value="Unassembled WGS sequence"/>
</dbReference>
<protein>
    <submittedName>
        <fullName evidence="2">Uncharacterized protein</fullName>
    </submittedName>
</protein>
<accession>A0ABS0ZSJ5</accession>